<protein>
    <recommendedName>
        <fullName evidence="4">C1q domain-containing protein</fullName>
    </recommendedName>
</protein>
<evidence type="ECO:0000313" key="3">
    <source>
        <dbReference type="Proteomes" id="UP001260959"/>
    </source>
</evidence>
<keyword evidence="3" id="KW-1185">Reference proteome</keyword>
<reference evidence="2 3" key="1">
    <citation type="submission" date="2023-08" db="EMBL/GenBank/DDBJ databases">
        <authorList>
            <person name="Maltman C."/>
        </authorList>
    </citation>
    <scope>NUCLEOTIDE SEQUENCE [LARGE SCALE GENOMIC DNA]</scope>
    <source>
        <strain evidence="2 3">ES2</strain>
    </source>
</reference>
<sequence length="199" mass="20994">MRTIRTLILLAIGLTFTNVYSQVGINTGTHQKAFHDNGSLQVVNELNVGGTSSTGGSAGIADQVLTSSGPGEAPTWQNIAGVPNSKGTVIVVNGEFIVAQEIVAQLTADYTMGGATAFPIGNLSNEIIDNESRYFGNATANSFTVAADGIYQVTMNALLSTTNGTSPVIGIWDDITNKWVARVNDYFTALTLNLQIYTL</sequence>
<dbReference type="Proteomes" id="UP001260959">
    <property type="component" value="Unassembled WGS sequence"/>
</dbReference>
<dbReference type="RefSeq" id="WP_309522644.1">
    <property type="nucleotide sequence ID" value="NZ_JAVIXS010000015.1"/>
</dbReference>
<evidence type="ECO:0000313" key="2">
    <source>
        <dbReference type="EMBL" id="MDR4953645.1"/>
    </source>
</evidence>
<keyword evidence="1" id="KW-0732">Signal</keyword>
<organism evidence="2 3">
    <name type="scientific">Chryseobacterium metallicongregator</name>
    <dbReference type="NCBI Taxonomy" id="3073042"/>
    <lineage>
        <taxon>Bacteria</taxon>
        <taxon>Pseudomonadati</taxon>
        <taxon>Bacteroidota</taxon>
        <taxon>Flavobacteriia</taxon>
        <taxon>Flavobacteriales</taxon>
        <taxon>Weeksellaceae</taxon>
        <taxon>Chryseobacterium group</taxon>
        <taxon>Chryseobacterium</taxon>
    </lineage>
</organism>
<proteinExistence type="predicted"/>
<name>A0ABU1E751_9FLAO</name>
<accession>A0ABU1E751</accession>
<dbReference type="EMBL" id="JAVIXS010000015">
    <property type="protein sequence ID" value="MDR4953645.1"/>
    <property type="molecule type" value="Genomic_DNA"/>
</dbReference>
<feature type="signal peptide" evidence="1">
    <location>
        <begin position="1"/>
        <end position="21"/>
    </location>
</feature>
<feature type="chain" id="PRO_5045842633" description="C1q domain-containing protein" evidence="1">
    <location>
        <begin position="22"/>
        <end position="199"/>
    </location>
</feature>
<evidence type="ECO:0000256" key="1">
    <source>
        <dbReference type="SAM" id="SignalP"/>
    </source>
</evidence>
<evidence type="ECO:0008006" key="4">
    <source>
        <dbReference type="Google" id="ProtNLM"/>
    </source>
</evidence>
<comment type="caution">
    <text evidence="2">The sequence shown here is derived from an EMBL/GenBank/DDBJ whole genome shotgun (WGS) entry which is preliminary data.</text>
</comment>
<gene>
    <name evidence="2" type="ORF">REB14_15815</name>
</gene>